<dbReference type="EMBL" id="VOSB01000007">
    <property type="protein sequence ID" value="TXE18562.1"/>
    <property type="molecule type" value="Genomic_DNA"/>
</dbReference>
<evidence type="ECO:0000313" key="3">
    <source>
        <dbReference type="Proteomes" id="UP000321938"/>
    </source>
</evidence>
<feature type="transmembrane region" description="Helical" evidence="1">
    <location>
        <begin position="88"/>
        <end position="109"/>
    </location>
</feature>
<proteinExistence type="predicted"/>
<accession>A0A5C7BHW7</accession>
<dbReference type="Proteomes" id="UP000321938">
    <property type="component" value="Unassembled WGS sequence"/>
</dbReference>
<keyword evidence="1" id="KW-0472">Membrane</keyword>
<evidence type="ECO:0000313" key="2">
    <source>
        <dbReference type="EMBL" id="TXE18562.1"/>
    </source>
</evidence>
<dbReference type="AlphaFoldDB" id="A0A5C7BHW7"/>
<gene>
    <name evidence="2" type="ORF">ES692_05840</name>
</gene>
<keyword evidence="3" id="KW-1185">Reference proteome</keyword>
<organism evidence="2 3">
    <name type="scientific">Psychroserpens burtonensis</name>
    <dbReference type="NCBI Taxonomy" id="49278"/>
    <lineage>
        <taxon>Bacteria</taxon>
        <taxon>Pseudomonadati</taxon>
        <taxon>Bacteroidota</taxon>
        <taxon>Flavobacteriia</taxon>
        <taxon>Flavobacteriales</taxon>
        <taxon>Flavobacteriaceae</taxon>
        <taxon>Psychroserpens</taxon>
    </lineage>
</organism>
<name>A0A5C7BHW7_9FLAO</name>
<feature type="transmembrane region" description="Helical" evidence="1">
    <location>
        <begin position="6"/>
        <end position="22"/>
    </location>
</feature>
<sequence>MEYLLKASAVLFIFYACYQLFLQKETFFQANRWFLLSGLIIACLIPLVVIPIYIEYTVTNTSNFLITNDVSATEVIAEEPFDYMQLTIWIYFAGTLFFFGKLIVNFLSLRKVFNSSTTKSLGSFKLIETNRNITPFSFFNRLV</sequence>
<feature type="transmembrane region" description="Helical" evidence="1">
    <location>
        <begin position="34"/>
        <end position="54"/>
    </location>
</feature>
<dbReference type="RefSeq" id="WP_147231329.1">
    <property type="nucleotide sequence ID" value="NZ_VOSB01000007.1"/>
</dbReference>
<dbReference type="PROSITE" id="PS51257">
    <property type="entry name" value="PROKAR_LIPOPROTEIN"/>
    <property type="match status" value="1"/>
</dbReference>
<reference evidence="2 3" key="1">
    <citation type="submission" date="2019-08" db="EMBL/GenBank/DDBJ databases">
        <title>Genome of Psychroserpens burtonensis ACAM 167.</title>
        <authorList>
            <person name="Bowman J.P."/>
        </authorList>
    </citation>
    <scope>NUCLEOTIDE SEQUENCE [LARGE SCALE GENOMIC DNA]</scope>
    <source>
        <strain evidence="2 3">ACAM 167</strain>
    </source>
</reference>
<protein>
    <submittedName>
        <fullName evidence="2">Uncharacterized protein</fullName>
    </submittedName>
</protein>
<dbReference type="OrthoDB" id="1522859at2"/>
<comment type="caution">
    <text evidence="2">The sequence shown here is derived from an EMBL/GenBank/DDBJ whole genome shotgun (WGS) entry which is preliminary data.</text>
</comment>
<evidence type="ECO:0000256" key="1">
    <source>
        <dbReference type="SAM" id="Phobius"/>
    </source>
</evidence>
<keyword evidence="1" id="KW-0812">Transmembrane</keyword>
<keyword evidence="1" id="KW-1133">Transmembrane helix</keyword>